<evidence type="ECO:0000256" key="7">
    <source>
        <dbReference type="ARBA" id="ARBA00023239"/>
    </source>
</evidence>
<dbReference type="InterPro" id="IPR015422">
    <property type="entry name" value="PyrdxlP-dep_Trfase_small"/>
</dbReference>
<dbReference type="Gene3D" id="3.90.1150.10">
    <property type="entry name" value="Aspartate Aminotransferase, domain 1"/>
    <property type="match status" value="1"/>
</dbReference>
<evidence type="ECO:0000256" key="5">
    <source>
        <dbReference type="ARBA" id="ARBA00022573"/>
    </source>
</evidence>
<evidence type="ECO:0000313" key="11">
    <source>
        <dbReference type="EMBL" id="SFK72135.1"/>
    </source>
</evidence>
<keyword evidence="6" id="KW-0663">Pyridoxal phosphate</keyword>
<comment type="cofactor">
    <cofactor evidence="1">
        <name>pyridoxal 5'-phosphate</name>
        <dbReference type="ChEBI" id="CHEBI:597326"/>
    </cofactor>
</comment>
<organism evidence="11 12">
    <name type="scientific">Pseudovibrio ascidiaceicola</name>
    <dbReference type="NCBI Taxonomy" id="285279"/>
    <lineage>
        <taxon>Bacteria</taxon>
        <taxon>Pseudomonadati</taxon>
        <taxon>Pseudomonadota</taxon>
        <taxon>Alphaproteobacteria</taxon>
        <taxon>Hyphomicrobiales</taxon>
        <taxon>Stappiaceae</taxon>
        <taxon>Pseudovibrio</taxon>
    </lineage>
</organism>
<dbReference type="PANTHER" id="PTHR42885:SF1">
    <property type="entry name" value="THREONINE-PHOSPHATE DECARBOXYLASE"/>
    <property type="match status" value="1"/>
</dbReference>
<dbReference type="Pfam" id="PF00155">
    <property type="entry name" value="Aminotran_1_2"/>
    <property type="match status" value="1"/>
</dbReference>
<dbReference type="EMBL" id="FOSK01000008">
    <property type="protein sequence ID" value="SFK72135.1"/>
    <property type="molecule type" value="Genomic_DNA"/>
</dbReference>
<evidence type="ECO:0000256" key="2">
    <source>
        <dbReference type="ARBA" id="ARBA00003444"/>
    </source>
</evidence>
<dbReference type="InterPro" id="IPR004839">
    <property type="entry name" value="Aminotransferase_I/II_large"/>
</dbReference>
<evidence type="ECO:0000256" key="1">
    <source>
        <dbReference type="ARBA" id="ARBA00001933"/>
    </source>
</evidence>
<dbReference type="InterPro" id="IPR015424">
    <property type="entry name" value="PyrdxlP-dep_Trfase"/>
</dbReference>
<dbReference type="PROSITE" id="PS00105">
    <property type="entry name" value="AA_TRANSFER_CLASS_1"/>
    <property type="match status" value="1"/>
</dbReference>
<gene>
    <name evidence="11" type="ORF">SAMN04488518_108155</name>
</gene>
<evidence type="ECO:0000256" key="9">
    <source>
        <dbReference type="ARBA" id="ARBA00048531"/>
    </source>
</evidence>
<protein>
    <recommendedName>
        <fullName evidence="4">threonine-phosphate decarboxylase</fullName>
        <ecNumber evidence="4">4.1.1.81</ecNumber>
    </recommendedName>
    <alternativeName>
        <fullName evidence="8">L-threonine-O-3-phosphate decarboxylase</fullName>
    </alternativeName>
</protein>
<evidence type="ECO:0000256" key="3">
    <source>
        <dbReference type="ARBA" id="ARBA00004953"/>
    </source>
</evidence>
<dbReference type="SUPFAM" id="SSF53383">
    <property type="entry name" value="PLP-dependent transferases"/>
    <property type="match status" value="1"/>
</dbReference>
<reference evidence="11 12" key="1">
    <citation type="submission" date="2016-10" db="EMBL/GenBank/DDBJ databases">
        <authorList>
            <person name="Varghese N."/>
            <person name="Submissions S."/>
        </authorList>
    </citation>
    <scope>NUCLEOTIDE SEQUENCE [LARGE SCALE GENOMIC DNA]</scope>
    <source>
        <strain evidence="11 12">DSM 16392</strain>
    </source>
</reference>
<dbReference type="PANTHER" id="PTHR42885">
    <property type="entry name" value="HISTIDINOL-PHOSPHATE AMINOTRANSFERASE-RELATED"/>
    <property type="match status" value="1"/>
</dbReference>
<keyword evidence="7" id="KW-0456">Lyase</keyword>
<dbReference type="NCBIfam" id="TIGR01140">
    <property type="entry name" value="L_thr_O3P_dcar"/>
    <property type="match status" value="1"/>
</dbReference>
<dbReference type="RefSeq" id="WP_093520968.1">
    <property type="nucleotide sequence ID" value="NZ_FOSK01000008.1"/>
</dbReference>
<evidence type="ECO:0000256" key="6">
    <source>
        <dbReference type="ARBA" id="ARBA00022898"/>
    </source>
</evidence>
<evidence type="ECO:0000259" key="10">
    <source>
        <dbReference type="Pfam" id="PF00155"/>
    </source>
</evidence>
<evidence type="ECO:0000256" key="8">
    <source>
        <dbReference type="ARBA" id="ARBA00029996"/>
    </source>
</evidence>
<comment type="catalytic activity">
    <reaction evidence="9">
        <text>O-phospho-L-threonine + H(+) = (R)-1-aminopropan-2-yl phosphate + CO2</text>
        <dbReference type="Rhea" id="RHEA:11492"/>
        <dbReference type="ChEBI" id="CHEBI:15378"/>
        <dbReference type="ChEBI" id="CHEBI:16526"/>
        <dbReference type="ChEBI" id="CHEBI:58563"/>
        <dbReference type="ChEBI" id="CHEBI:58675"/>
        <dbReference type="EC" id="4.1.1.81"/>
    </reaction>
</comment>
<evidence type="ECO:0000313" key="12">
    <source>
        <dbReference type="Proteomes" id="UP000199598"/>
    </source>
</evidence>
<evidence type="ECO:0000256" key="4">
    <source>
        <dbReference type="ARBA" id="ARBA00012285"/>
    </source>
</evidence>
<comment type="caution">
    <text evidence="11">The sequence shown here is derived from an EMBL/GenBank/DDBJ whole genome shotgun (WGS) entry which is preliminary data.</text>
</comment>
<comment type="pathway">
    <text evidence="3">Cofactor biosynthesis; adenosylcobalamin biosynthesis.</text>
</comment>
<dbReference type="Gene3D" id="3.40.640.10">
    <property type="entry name" value="Type I PLP-dependent aspartate aminotransferase-like (Major domain)"/>
    <property type="match status" value="1"/>
</dbReference>
<dbReference type="CDD" id="cd00609">
    <property type="entry name" value="AAT_like"/>
    <property type="match status" value="1"/>
</dbReference>
<name>A0A1I4BU02_9HYPH</name>
<dbReference type="InterPro" id="IPR004838">
    <property type="entry name" value="NHTrfase_class1_PyrdxlP-BS"/>
</dbReference>
<sequence length="340" mass="37183">MQHGGDLSKAIAEFGGEVCDWMDLSTGINPVAYPAAEHITFRGLAELPSERAETALITAARKAYQVAPHSGITATPGTQAIITALPHLLSPSSSIAIVSPTYASHEESWRTAGAAVQCVSAQEAFTATTDHLLLVNPNNPDGYLFSKTELLDLAAKRKEIGGYLIIDEAYMDLYPEASIIPDLDDFPILVLRSFGKFYGLAGLRLGFLVGPKAITTKLQNQLGSWAVSGPALDIGCAALSDMNWQDEMRAFLKTEMDIFRATFQERGISVIGHTNLYLLIDHPSAHQLHTALAKEKIWTRVFDYRKTWLRLGLPASQAARKRFTQTFESVVRSVENHAAL</sequence>
<dbReference type="EC" id="4.1.1.81" evidence="4"/>
<proteinExistence type="predicted"/>
<dbReference type="Proteomes" id="UP000199598">
    <property type="component" value="Unassembled WGS sequence"/>
</dbReference>
<feature type="domain" description="Aminotransferase class I/classII large" evidence="10">
    <location>
        <begin position="40"/>
        <end position="315"/>
    </location>
</feature>
<dbReference type="InterPro" id="IPR015421">
    <property type="entry name" value="PyrdxlP-dep_Trfase_major"/>
</dbReference>
<dbReference type="InterPro" id="IPR005860">
    <property type="entry name" value="CobD"/>
</dbReference>
<keyword evidence="12" id="KW-1185">Reference proteome</keyword>
<accession>A0A1I4BU02</accession>
<keyword evidence="5" id="KW-0169">Cobalamin biosynthesis</keyword>
<comment type="function">
    <text evidence="2">Decarboxylates L-threonine-O-3-phosphate to yield (R)-1-amino-2-propanol O-2-phosphate, the precursor for the linkage between the nucleotide loop and the corrin ring in cobalamin.</text>
</comment>